<feature type="domain" description="Ketoreductase" evidence="3">
    <location>
        <begin position="11"/>
        <end position="190"/>
    </location>
</feature>
<evidence type="ECO:0000259" key="3">
    <source>
        <dbReference type="SMART" id="SM00822"/>
    </source>
</evidence>
<proteinExistence type="inferred from homology"/>
<comment type="caution">
    <text evidence="4">The sequence shown here is derived from an EMBL/GenBank/DDBJ whole genome shotgun (WGS) entry which is preliminary data.</text>
</comment>
<dbReference type="PANTHER" id="PTHR44196">
    <property type="entry name" value="DEHYDROGENASE/REDUCTASE SDR FAMILY MEMBER 7B"/>
    <property type="match status" value="1"/>
</dbReference>
<evidence type="ECO:0000256" key="1">
    <source>
        <dbReference type="ARBA" id="ARBA00006484"/>
    </source>
</evidence>
<dbReference type="SMART" id="SM00822">
    <property type="entry name" value="PKS_KR"/>
    <property type="match status" value="1"/>
</dbReference>
<dbReference type="GO" id="GO:0016020">
    <property type="term" value="C:membrane"/>
    <property type="evidence" value="ECO:0007669"/>
    <property type="project" value="TreeGrafter"/>
</dbReference>
<sequence>MNPPQRDWAGRNVWIVGASSGIGWSLAEALHARGARVFVSARRREPLQAFVDAHPGSVALPVDAEDGAAILAAAAQVAPEGLLDCVVYCAGYYRAVRATRYDLSEMQRHERVNYSGALHVLDAVLPRLLAQGGGHLSIVSSVAGFRGLPLSLGYGPTKAALINLAETLYLDLRSQGIGVSLINPGFVDTPLTAQNAFEMPALMQPAQAAQAILRGWHNGSFEIHFPRRFTWWMKTLRLLPFRLYQASIKRVTGM</sequence>
<dbReference type="Proteomes" id="UP000297564">
    <property type="component" value="Unassembled WGS sequence"/>
</dbReference>
<accession>A0A4Z0BI55</accession>
<name>A0A4Z0BI55_9BURK</name>
<dbReference type="Gene3D" id="3.40.50.720">
    <property type="entry name" value="NAD(P)-binding Rossmann-like Domain"/>
    <property type="match status" value="1"/>
</dbReference>
<evidence type="ECO:0000313" key="4">
    <source>
        <dbReference type="EMBL" id="TFY98143.1"/>
    </source>
</evidence>
<dbReference type="InterPro" id="IPR057326">
    <property type="entry name" value="KR_dom"/>
</dbReference>
<dbReference type="Pfam" id="PF00106">
    <property type="entry name" value="adh_short"/>
    <property type="match status" value="1"/>
</dbReference>
<dbReference type="GO" id="GO:0016491">
    <property type="term" value="F:oxidoreductase activity"/>
    <property type="evidence" value="ECO:0007669"/>
    <property type="project" value="UniProtKB-KW"/>
</dbReference>
<dbReference type="InterPro" id="IPR002347">
    <property type="entry name" value="SDR_fam"/>
</dbReference>
<dbReference type="PRINTS" id="PR00081">
    <property type="entry name" value="GDHRDH"/>
</dbReference>
<dbReference type="SUPFAM" id="SSF51735">
    <property type="entry name" value="NAD(P)-binding Rossmann-fold domains"/>
    <property type="match status" value="1"/>
</dbReference>
<organism evidence="4 5">
    <name type="scientific">Ramlibacter rhizophilus</name>
    <dbReference type="NCBI Taxonomy" id="1781167"/>
    <lineage>
        <taxon>Bacteria</taxon>
        <taxon>Pseudomonadati</taxon>
        <taxon>Pseudomonadota</taxon>
        <taxon>Betaproteobacteria</taxon>
        <taxon>Burkholderiales</taxon>
        <taxon>Comamonadaceae</taxon>
        <taxon>Ramlibacter</taxon>
    </lineage>
</organism>
<dbReference type="InterPro" id="IPR036291">
    <property type="entry name" value="NAD(P)-bd_dom_sf"/>
</dbReference>
<gene>
    <name evidence="4" type="ORF">EZ242_15635</name>
</gene>
<dbReference type="OrthoDB" id="335726at2"/>
<evidence type="ECO:0000313" key="5">
    <source>
        <dbReference type="Proteomes" id="UP000297564"/>
    </source>
</evidence>
<dbReference type="PANTHER" id="PTHR44196:SF1">
    <property type="entry name" value="DEHYDROGENASE_REDUCTASE SDR FAMILY MEMBER 7B"/>
    <property type="match status" value="1"/>
</dbReference>
<evidence type="ECO:0000256" key="2">
    <source>
        <dbReference type="ARBA" id="ARBA00023002"/>
    </source>
</evidence>
<keyword evidence="2" id="KW-0560">Oxidoreductase</keyword>
<keyword evidence="5" id="KW-1185">Reference proteome</keyword>
<protein>
    <submittedName>
        <fullName evidence="4">SDR family NAD(P)-dependent oxidoreductase</fullName>
    </submittedName>
</protein>
<comment type="similarity">
    <text evidence="1">Belongs to the short-chain dehydrogenases/reductases (SDR) family.</text>
</comment>
<dbReference type="EMBL" id="SMLL01000006">
    <property type="protein sequence ID" value="TFY98143.1"/>
    <property type="molecule type" value="Genomic_DNA"/>
</dbReference>
<dbReference type="AlphaFoldDB" id="A0A4Z0BI55"/>
<reference evidence="4 5" key="1">
    <citation type="submission" date="2019-03" db="EMBL/GenBank/DDBJ databases">
        <title>Ramlibacter rhizophilus CCTCC AB2015357, whole genome shotgun sequence.</title>
        <authorList>
            <person name="Zhang X."/>
            <person name="Feng G."/>
            <person name="Zhu H."/>
        </authorList>
    </citation>
    <scope>NUCLEOTIDE SEQUENCE [LARGE SCALE GENOMIC DNA]</scope>
    <source>
        <strain evidence="4 5">CCTCC AB2015357</strain>
    </source>
</reference>